<protein>
    <submittedName>
        <fullName evidence="5">LuxR C-terminal-related transcriptional regulator</fullName>
    </submittedName>
</protein>
<dbReference type="InterPro" id="IPR036388">
    <property type="entry name" value="WH-like_DNA-bd_sf"/>
</dbReference>
<dbReference type="SUPFAM" id="SSF46894">
    <property type="entry name" value="C-terminal effector domain of the bipartite response regulators"/>
    <property type="match status" value="1"/>
</dbReference>
<dbReference type="SMART" id="SM00421">
    <property type="entry name" value="HTH_LUXR"/>
    <property type="match status" value="1"/>
</dbReference>
<dbReference type="PROSITE" id="PS50043">
    <property type="entry name" value="HTH_LUXR_2"/>
    <property type="match status" value="1"/>
</dbReference>
<name>A0ABW7QAU9_9MICO</name>
<dbReference type="CDD" id="cd06170">
    <property type="entry name" value="LuxR_C_like"/>
    <property type="match status" value="1"/>
</dbReference>
<dbReference type="Pfam" id="PF00196">
    <property type="entry name" value="GerE"/>
    <property type="match status" value="1"/>
</dbReference>
<dbReference type="SUPFAM" id="SSF55874">
    <property type="entry name" value="ATPase domain of HSP90 chaperone/DNA topoisomerase II/histidine kinase"/>
    <property type="match status" value="1"/>
</dbReference>
<gene>
    <name evidence="5" type="ORF">ACH3VR_16805</name>
</gene>
<dbReference type="PANTHER" id="PTHR44688">
    <property type="entry name" value="DNA-BINDING TRANSCRIPTIONAL ACTIVATOR DEVR_DOSR"/>
    <property type="match status" value="1"/>
</dbReference>
<dbReference type="InterPro" id="IPR036890">
    <property type="entry name" value="HATPase_C_sf"/>
</dbReference>
<comment type="caution">
    <text evidence="5">The sequence shown here is derived from an EMBL/GenBank/DDBJ whole genome shotgun (WGS) entry which is preliminary data.</text>
</comment>
<dbReference type="InterPro" id="IPR016032">
    <property type="entry name" value="Sig_transdc_resp-reg_C-effctor"/>
</dbReference>
<evidence type="ECO:0000259" key="4">
    <source>
        <dbReference type="PROSITE" id="PS50043"/>
    </source>
</evidence>
<dbReference type="InterPro" id="IPR000792">
    <property type="entry name" value="Tscrpt_reg_LuxR_C"/>
</dbReference>
<keyword evidence="1" id="KW-0805">Transcription regulation</keyword>
<dbReference type="PRINTS" id="PR00038">
    <property type="entry name" value="HTHLUXR"/>
</dbReference>
<evidence type="ECO:0000313" key="5">
    <source>
        <dbReference type="EMBL" id="MFH8252026.1"/>
    </source>
</evidence>
<accession>A0ABW7QAU9</accession>
<dbReference type="Gene3D" id="1.10.10.10">
    <property type="entry name" value="Winged helix-like DNA-binding domain superfamily/Winged helix DNA-binding domain"/>
    <property type="match status" value="1"/>
</dbReference>
<dbReference type="EMBL" id="JBIQWL010000007">
    <property type="protein sequence ID" value="MFH8252026.1"/>
    <property type="molecule type" value="Genomic_DNA"/>
</dbReference>
<dbReference type="Proteomes" id="UP001610861">
    <property type="component" value="Unassembled WGS sequence"/>
</dbReference>
<feature type="domain" description="HTH luxR-type" evidence="4">
    <location>
        <begin position="352"/>
        <end position="416"/>
    </location>
</feature>
<evidence type="ECO:0000256" key="2">
    <source>
        <dbReference type="ARBA" id="ARBA00023125"/>
    </source>
</evidence>
<sequence>MADGGVDATADTLRALVETVTAPAHALAERLSLLVSAFVPHDALIVLAADASGGHRVGAGAARFVGGVSYLVLDELRRTGMPDSARRTTLDVDGVGVEVLQLTARNGALLLLAEPRPTGDEAVVLDLWNVVALRVQDLADAAPPLYLQLARASSGERMEALTELSDEYSTTLETVLAALRSASLDDAAARASATAVAAEGLVHLRTASDRVRAFTEEPVTTAFQRLRDDLRPLVRYRDIEVQFVEPPVDGRPLPSEVAHGARAVVRGSILALIENPHVGRVRVQWDCDGTNLLIDMRDDGRGEAVDDSIQLQLTRDRIHALGGHLTRHVTPGWGTEMAIVIPLDPPRSAGGVPVAWALRPREVDVLQRLAAGRRNRDIAAELSISENTVKFHVAGVYRKLGVQSRAEATALYLSRMGSALS</sequence>
<evidence type="ECO:0000256" key="3">
    <source>
        <dbReference type="ARBA" id="ARBA00023163"/>
    </source>
</evidence>
<organism evidence="5 6">
    <name type="scientific">Microbacterium alkaliflavum</name>
    <dbReference type="NCBI Taxonomy" id="3248839"/>
    <lineage>
        <taxon>Bacteria</taxon>
        <taxon>Bacillati</taxon>
        <taxon>Actinomycetota</taxon>
        <taxon>Actinomycetes</taxon>
        <taxon>Micrococcales</taxon>
        <taxon>Microbacteriaceae</taxon>
        <taxon>Microbacterium</taxon>
    </lineage>
</organism>
<evidence type="ECO:0000313" key="6">
    <source>
        <dbReference type="Proteomes" id="UP001610861"/>
    </source>
</evidence>
<keyword evidence="3" id="KW-0804">Transcription</keyword>
<dbReference type="RefSeq" id="WP_397557479.1">
    <property type="nucleotide sequence ID" value="NZ_JBIQWL010000007.1"/>
</dbReference>
<reference evidence="5 6" key="1">
    <citation type="submission" date="2024-09" db="EMBL/GenBank/DDBJ databases">
        <authorList>
            <person name="Pan X."/>
        </authorList>
    </citation>
    <scope>NUCLEOTIDE SEQUENCE [LARGE SCALE GENOMIC DNA]</scope>
    <source>
        <strain evidence="5 6">B2969</strain>
    </source>
</reference>
<keyword evidence="2" id="KW-0238">DNA-binding</keyword>
<dbReference type="PANTHER" id="PTHR44688:SF16">
    <property type="entry name" value="DNA-BINDING TRANSCRIPTIONAL ACTIVATOR DEVR_DOSR"/>
    <property type="match status" value="1"/>
</dbReference>
<proteinExistence type="predicted"/>
<evidence type="ECO:0000256" key="1">
    <source>
        <dbReference type="ARBA" id="ARBA00023015"/>
    </source>
</evidence>
<dbReference type="Gene3D" id="3.30.565.10">
    <property type="entry name" value="Histidine kinase-like ATPase, C-terminal domain"/>
    <property type="match status" value="1"/>
</dbReference>
<keyword evidence="6" id="KW-1185">Reference proteome</keyword>